<evidence type="ECO:0000256" key="1">
    <source>
        <dbReference type="ARBA" id="ARBA00010107"/>
    </source>
</evidence>
<evidence type="ECO:0000256" key="4">
    <source>
        <dbReference type="ARBA" id="ARBA00022771"/>
    </source>
</evidence>
<dbReference type="GO" id="GO:0008270">
    <property type="term" value="F:zinc ion binding"/>
    <property type="evidence" value="ECO:0007669"/>
    <property type="project" value="UniProtKB-KW"/>
</dbReference>
<keyword evidence="4" id="KW-0479">Metal-binding</keyword>
<proteinExistence type="inferred from homology"/>
<dbReference type="InterPro" id="IPR016181">
    <property type="entry name" value="Acyl_CoA_acyltransferase"/>
</dbReference>
<evidence type="ECO:0000256" key="7">
    <source>
        <dbReference type="RuleBase" id="RU361211"/>
    </source>
</evidence>
<dbReference type="SUPFAM" id="SSF55729">
    <property type="entry name" value="Acyl-CoA N-acyltransferases (Nat)"/>
    <property type="match status" value="1"/>
</dbReference>
<dbReference type="PROSITE" id="PS51726">
    <property type="entry name" value="MYST_HAT"/>
    <property type="match status" value="1"/>
</dbReference>
<evidence type="ECO:0000313" key="10">
    <source>
        <dbReference type="WBParaSite" id="PSAMB.scaffold4954size13054.g25576.t1"/>
    </source>
</evidence>
<evidence type="ECO:0000259" key="8">
    <source>
        <dbReference type="PROSITE" id="PS51726"/>
    </source>
</evidence>
<keyword evidence="6" id="KW-0007">Acetylation</keyword>
<dbReference type="InterPro" id="IPR050603">
    <property type="entry name" value="MYST_HAT"/>
</dbReference>
<dbReference type="Pfam" id="PF01853">
    <property type="entry name" value="MOZ_SAS"/>
    <property type="match status" value="1"/>
</dbReference>
<dbReference type="GO" id="GO:0005634">
    <property type="term" value="C:nucleus"/>
    <property type="evidence" value="ECO:0007669"/>
    <property type="project" value="UniProtKB-SubCell"/>
</dbReference>
<dbReference type="PANTHER" id="PTHR10615">
    <property type="entry name" value="HISTONE ACETYLTRANSFERASE"/>
    <property type="match status" value="1"/>
</dbReference>
<dbReference type="InterPro" id="IPR002717">
    <property type="entry name" value="HAT_MYST-type"/>
</dbReference>
<evidence type="ECO:0000256" key="2">
    <source>
        <dbReference type="ARBA" id="ARBA00013184"/>
    </source>
</evidence>
<keyword evidence="3" id="KW-0808">Transferase</keyword>
<dbReference type="Proteomes" id="UP000887566">
    <property type="component" value="Unplaced"/>
</dbReference>
<dbReference type="GO" id="GO:0003712">
    <property type="term" value="F:transcription coregulator activity"/>
    <property type="evidence" value="ECO:0007669"/>
    <property type="project" value="TreeGrafter"/>
</dbReference>
<dbReference type="EC" id="2.3.1.48" evidence="2 7"/>
<dbReference type="Gene3D" id="1.10.10.10">
    <property type="entry name" value="Winged helix-like DNA-binding domain superfamily/Winged helix DNA-binding domain"/>
    <property type="match status" value="1"/>
</dbReference>
<dbReference type="FunFam" id="1.10.10.10:FF:000022">
    <property type="entry name" value="Histone acetyltransferase"/>
    <property type="match status" value="1"/>
</dbReference>
<comment type="similarity">
    <text evidence="1 7">Belongs to the MYST (SAS/MOZ) family.</text>
</comment>
<sequence>MGLLTYRNYWRDVIFEYLCKLSHGEGEQLSIKDLSAETGIHPNDIVSTLQFHKMMRYYKGKHIILAGAVEKYRKTERHQAAAHRRRIKPDCLQWRPSAHRETVEAA</sequence>
<protein>
    <recommendedName>
        <fullName evidence="2 7">Histone acetyltransferase</fullName>
        <ecNumber evidence="2 7">2.3.1.48</ecNumber>
    </recommendedName>
</protein>
<dbReference type="PANTHER" id="PTHR10615:SF161">
    <property type="entry name" value="HISTONE ACETYLTRANSFERASE KAT7"/>
    <property type="match status" value="1"/>
</dbReference>
<evidence type="ECO:0000256" key="6">
    <source>
        <dbReference type="ARBA" id="ARBA00022990"/>
    </source>
</evidence>
<feature type="domain" description="MYST-type HAT" evidence="8">
    <location>
        <begin position="1"/>
        <end position="96"/>
    </location>
</feature>
<evidence type="ECO:0000313" key="9">
    <source>
        <dbReference type="Proteomes" id="UP000887566"/>
    </source>
</evidence>
<dbReference type="GO" id="GO:0000785">
    <property type="term" value="C:chromatin"/>
    <property type="evidence" value="ECO:0007669"/>
    <property type="project" value="TreeGrafter"/>
</dbReference>
<keyword evidence="5" id="KW-0862">Zinc</keyword>
<evidence type="ECO:0000256" key="3">
    <source>
        <dbReference type="ARBA" id="ARBA00022679"/>
    </source>
</evidence>
<organism evidence="9 10">
    <name type="scientific">Plectus sambesii</name>
    <dbReference type="NCBI Taxonomy" id="2011161"/>
    <lineage>
        <taxon>Eukaryota</taxon>
        <taxon>Metazoa</taxon>
        <taxon>Ecdysozoa</taxon>
        <taxon>Nematoda</taxon>
        <taxon>Chromadorea</taxon>
        <taxon>Plectida</taxon>
        <taxon>Plectina</taxon>
        <taxon>Plectoidea</taxon>
        <taxon>Plectidae</taxon>
        <taxon>Plectus</taxon>
    </lineage>
</organism>
<dbReference type="GO" id="GO:0006357">
    <property type="term" value="P:regulation of transcription by RNA polymerase II"/>
    <property type="evidence" value="ECO:0007669"/>
    <property type="project" value="TreeGrafter"/>
</dbReference>
<comment type="subcellular location">
    <subcellularLocation>
        <location evidence="7">Nucleus</location>
    </subcellularLocation>
</comment>
<reference evidence="10" key="1">
    <citation type="submission" date="2022-11" db="UniProtKB">
        <authorList>
            <consortium name="WormBaseParasite"/>
        </authorList>
    </citation>
    <scope>IDENTIFICATION</scope>
</reference>
<evidence type="ECO:0000256" key="5">
    <source>
        <dbReference type="ARBA" id="ARBA00022833"/>
    </source>
</evidence>
<name>A0A914WV17_9BILA</name>
<dbReference type="AlphaFoldDB" id="A0A914WV17"/>
<dbReference type="GO" id="GO:0003682">
    <property type="term" value="F:chromatin binding"/>
    <property type="evidence" value="ECO:0007669"/>
    <property type="project" value="TreeGrafter"/>
</dbReference>
<dbReference type="WBParaSite" id="PSAMB.scaffold4954size13054.g25576.t1">
    <property type="protein sequence ID" value="PSAMB.scaffold4954size13054.g25576.t1"/>
    <property type="gene ID" value="PSAMB.scaffold4954size13054.g25576"/>
</dbReference>
<keyword evidence="7" id="KW-0539">Nucleus</keyword>
<accession>A0A914WV17</accession>
<dbReference type="InterPro" id="IPR036388">
    <property type="entry name" value="WH-like_DNA-bd_sf"/>
</dbReference>
<keyword evidence="4" id="KW-0863">Zinc-finger</keyword>
<comment type="catalytic activity">
    <reaction evidence="7">
        <text>L-lysyl-[protein] + acetyl-CoA = N(6)-acetyl-L-lysyl-[protein] + CoA + H(+)</text>
        <dbReference type="Rhea" id="RHEA:45948"/>
        <dbReference type="Rhea" id="RHEA-COMP:9752"/>
        <dbReference type="Rhea" id="RHEA-COMP:10731"/>
        <dbReference type="ChEBI" id="CHEBI:15378"/>
        <dbReference type="ChEBI" id="CHEBI:29969"/>
        <dbReference type="ChEBI" id="CHEBI:57287"/>
        <dbReference type="ChEBI" id="CHEBI:57288"/>
        <dbReference type="ChEBI" id="CHEBI:61930"/>
        <dbReference type="EC" id="2.3.1.48"/>
    </reaction>
</comment>
<dbReference type="GO" id="GO:0004402">
    <property type="term" value="F:histone acetyltransferase activity"/>
    <property type="evidence" value="ECO:0007669"/>
    <property type="project" value="InterPro"/>
</dbReference>
<keyword evidence="9" id="KW-1185">Reference proteome</keyword>